<dbReference type="NCBIfam" id="TIGR04396">
    <property type="entry name" value="surf_polysacc"/>
    <property type="match status" value="1"/>
</dbReference>
<dbReference type="SUPFAM" id="SSF53756">
    <property type="entry name" value="UDP-Glycosyltransferase/glycogen phosphorylase"/>
    <property type="match status" value="1"/>
</dbReference>
<evidence type="ECO:0008006" key="3">
    <source>
        <dbReference type="Google" id="ProtNLM"/>
    </source>
</evidence>
<gene>
    <name evidence="1" type="ORF">KM295_10100</name>
</gene>
<comment type="caution">
    <text evidence="1">The sequence shown here is derived from an EMBL/GenBank/DDBJ whole genome shotgun (WGS) entry which is preliminary data.</text>
</comment>
<sequence length="456" mass="51360">MSVIGIPIEIKAREFHGKLWLAAKLARAGHKVALGDKSHLRATLFEEVKPDIYISKSMCKGGGTEKIFEQLKQYGASVTVLDSEGGLGSSKNKWLEMRVTEELLEYVDAIFAWGEIQASALEETTYSPENIHVTGNPRFDLLRPELREFYSEQAKKLKEEFGNYILINTNFGVTNSYSEENINQVFDEREINISEHRLEYRSRIFDEFLSVTGDLSNAVEKEIIVRPHPGEDHETYQSEFDDPSGIHVEFSGDVRHWIMGADAVIHNNCTTGVESALLNKKVIAFEPDVGMKAKEFSLPNFVSYSAKTLNEVLQYINASENKIEYKLTDKQKSELKMWLANVDEMAAPKMAKVIHRLTKSGGSAKYPPLSISQKMKSIVKQQPITPHILGISGLDKRMNKERTGKGKQKVPDLTIEEVKSNLDKMNINANNIVISRVTHTDNVFWIDGSSASSDQD</sequence>
<evidence type="ECO:0000313" key="2">
    <source>
        <dbReference type="Proteomes" id="UP001139494"/>
    </source>
</evidence>
<protein>
    <recommendedName>
        <fullName evidence="3">Surface carbohydrate biosynthesis protein</fullName>
    </recommendedName>
</protein>
<dbReference type="EMBL" id="JAHLKM010000013">
    <property type="protein sequence ID" value="MCQ4333826.1"/>
    <property type="molecule type" value="Genomic_DNA"/>
</dbReference>
<dbReference type="Proteomes" id="UP001139494">
    <property type="component" value="Unassembled WGS sequence"/>
</dbReference>
<reference evidence="1" key="1">
    <citation type="journal article" date="2023" name="Front. Microbiol.">
        <title>Genomic-based phylogenetic and metabolic analyses of the genus Natronomonas, and description of Natronomonas aquatica sp. nov.</title>
        <authorList>
            <person name="Garcia-Roldan A."/>
            <person name="Duran-Viseras A."/>
            <person name="de la Haba R.R."/>
            <person name="Corral P."/>
            <person name="Sanchez-Porro C."/>
            <person name="Ventosa A."/>
        </authorList>
    </citation>
    <scope>NUCLEOTIDE SEQUENCE</scope>
    <source>
        <strain evidence="1">F2-12</strain>
    </source>
</reference>
<dbReference type="AlphaFoldDB" id="A0A9R1CUK6"/>
<accession>A0A9R1CUK6</accession>
<name>A0A9R1CUK6_9EURY</name>
<dbReference type="Gene3D" id="3.40.50.12580">
    <property type="match status" value="1"/>
</dbReference>
<dbReference type="InterPro" id="IPR043148">
    <property type="entry name" value="TagF_C"/>
</dbReference>
<dbReference type="InterPro" id="IPR030906">
    <property type="entry name" value="Surf_polysacc"/>
</dbReference>
<proteinExistence type="predicted"/>
<organism evidence="1 2">
    <name type="scientific">Natronomonas aquatica</name>
    <dbReference type="NCBI Taxonomy" id="2841590"/>
    <lineage>
        <taxon>Archaea</taxon>
        <taxon>Methanobacteriati</taxon>
        <taxon>Methanobacteriota</taxon>
        <taxon>Stenosarchaea group</taxon>
        <taxon>Halobacteria</taxon>
        <taxon>Halobacteriales</taxon>
        <taxon>Natronomonadaceae</taxon>
        <taxon>Natronomonas</taxon>
    </lineage>
</organism>
<keyword evidence="2" id="KW-1185">Reference proteome</keyword>
<evidence type="ECO:0000313" key="1">
    <source>
        <dbReference type="EMBL" id="MCQ4333826.1"/>
    </source>
</evidence>
<dbReference type="RefSeq" id="WP_256029851.1">
    <property type="nucleotide sequence ID" value="NZ_JAHLKM010000013.1"/>
</dbReference>